<dbReference type="AlphaFoldDB" id="A0AAN9X970"/>
<proteinExistence type="predicted"/>
<organism evidence="1 2">
    <name type="scientific">Psophocarpus tetragonolobus</name>
    <name type="common">Winged bean</name>
    <name type="synonym">Dolichos tetragonolobus</name>
    <dbReference type="NCBI Taxonomy" id="3891"/>
    <lineage>
        <taxon>Eukaryota</taxon>
        <taxon>Viridiplantae</taxon>
        <taxon>Streptophyta</taxon>
        <taxon>Embryophyta</taxon>
        <taxon>Tracheophyta</taxon>
        <taxon>Spermatophyta</taxon>
        <taxon>Magnoliopsida</taxon>
        <taxon>eudicotyledons</taxon>
        <taxon>Gunneridae</taxon>
        <taxon>Pentapetalae</taxon>
        <taxon>rosids</taxon>
        <taxon>fabids</taxon>
        <taxon>Fabales</taxon>
        <taxon>Fabaceae</taxon>
        <taxon>Papilionoideae</taxon>
        <taxon>50 kb inversion clade</taxon>
        <taxon>NPAAA clade</taxon>
        <taxon>indigoferoid/millettioid clade</taxon>
        <taxon>Phaseoleae</taxon>
        <taxon>Psophocarpus</taxon>
    </lineage>
</organism>
<reference evidence="1 2" key="1">
    <citation type="submission" date="2024-01" db="EMBL/GenBank/DDBJ databases">
        <title>The genomes of 5 underutilized Papilionoideae crops provide insights into root nodulation and disease resistanc.</title>
        <authorList>
            <person name="Jiang F."/>
        </authorList>
    </citation>
    <scope>NUCLEOTIDE SEQUENCE [LARGE SCALE GENOMIC DNA]</scope>
    <source>
        <strain evidence="1">DUOXIRENSHENG_FW03</strain>
        <tissue evidence="1">Leaves</tissue>
    </source>
</reference>
<sequence>MVQEIGNRELGTPFSDGHGEVEWKESLPTICWIGEWPKRKGPTQTNNQPHHNIPIDTKNTIFCHNTTTISTLCSPFFSPHSLPQ</sequence>
<dbReference type="EMBL" id="JAYMYS010000008">
    <property type="protein sequence ID" value="KAK7385529.1"/>
    <property type="molecule type" value="Genomic_DNA"/>
</dbReference>
<evidence type="ECO:0000313" key="1">
    <source>
        <dbReference type="EMBL" id="KAK7385529.1"/>
    </source>
</evidence>
<accession>A0AAN9X970</accession>
<evidence type="ECO:0000313" key="2">
    <source>
        <dbReference type="Proteomes" id="UP001386955"/>
    </source>
</evidence>
<comment type="caution">
    <text evidence="1">The sequence shown here is derived from an EMBL/GenBank/DDBJ whole genome shotgun (WGS) entry which is preliminary data.</text>
</comment>
<keyword evidence="2" id="KW-1185">Reference proteome</keyword>
<gene>
    <name evidence="1" type="ORF">VNO78_31251</name>
</gene>
<protein>
    <submittedName>
        <fullName evidence="1">Uncharacterized protein</fullName>
    </submittedName>
</protein>
<dbReference type="Proteomes" id="UP001386955">
    <property type="component" value="Unassembled WGS sequence"/>
</dbReference>
<name>A0AAN9X970_PSOTE</name>